<feature type="region of interest" description="Disordered" evidence="7">
    <location>
        <begin position="1"/>
        <end position="47"/>
    </location>
</feature>
<dbReference type="OrthoDB" id="2123952at2759"/>
<dbReference type="GO" id="GO:0003677">
    <property type="term" value="F:DNA binding"/>
    <property type="evidence" value="ECO:0007669"/>
    <property type="project" value="UniProtKB-KW"/>
</dbReference>
<accession>A0A4Y9XSW1</accession>
<feature type="region of interest" description="Disordered" evidence="7">
    <location>
        <begin position="812"/>
        <end position="888"/>
    </location>
</feature>
<dbReference type="EMBL" id="SEOQ01001183">
    <property type="protein sequence ID" value="TFY53230.1"/>
    <property type="molecule type" value="Genomic_DNA"/>
</dbReference>
<dbReference type="PANTHER" id="PTHR31313:SF78">
    <property type="entry name" value="TRANSCRIPTION FACTOR DOMAIN-CONTAINING PROTEIN"/>
    <property type="match status" value="1"/>
</dbReference>
<proteinExistence type="predicted"/>
<feature type="domain" description="Xylanolytic transcriptional activator regulatory" evidence="8">
    <location>
        <begin position="421"/>
        <end position="500"/>
    </location>
</feature>
<gene>
    <name evidence="9" type="ORF">EVG20_g10211</name>
</gene>
<dbReference type="GO" id="GO:0006351">
    <property type="term" value="P:DNA-templated transcription"/>
    <property type="evidence" value="ECO:0007669"/>
    <property type="project" value="InterPro"/>
</dbReference>
<dbReference type="GO" id="GO:0008270">
    <property type="term" value="F:zinc ion binding"/>
    <property type="evidence" value="ECO:0007669"/>
    <property type="project" value="InterPro"/>
</dbReference>
<evidence type="ECO:0000256" key="7">
    <source>
        <dbReference type="SAM" id="MobiDB-lite"/>
    </source>
</evidence>
<evidence type="ECO:0000313" key="10">
    <source>
        <dbReference type="Proteomes" id="UP000298327"/>
    </source>
</evidence>
<evidence type="ECO:0000259" key="8">
    <source>
        <dbReference type="SMART" id="SM00906"/>
    </source>
</evidence>
<dbReference type="Pfam" id="PF04082">
    <property type="entry name" value="Fungal_trans"/>
    <property type="match status" value="1"/>
</dbReference>
<feature type="compositionally biased region" description="Basic and acidic residues" evidence="7">
    <location>
        <begin position="1"/>
        <end position="11"/>
    </location>
</feature>
<keyword evidence="10" id="KW-1185">Reference proteome</keyword>
<feature type="compositionally biased region" description="Low complexity" evidence="7">
    <location>
        <begin position="828"/>
        <end position="845"/>
    </location>
</feature>
<dbReference type="SMART" id="SM00906">
    <property type="entry name" value="Fungal_trans"/>
    <property type="match status" value="1"/>
</dbReference>
<feature type="region of interest" description="Disordered" evidence="7">
    <location>
        <begin position="742"/>
        <end position="775"/>
    </location>
</feature>
<dbReference type="Proteomes" id="UP000298327">
    <property type="component" value="Unassembled WGS sequence"/>
</dbReference>
<keyword evidence="1" id="KW-0479">Metal-binding</keyword>
<name>A0A4Y9XSW1_9AGAM</name>
<dbReference type="STRING" id="205917.A0A4Y9XSW1"/>
<feature type="compositionally biased region" description="Basic and acidic residues" evidence="7">
    <location>
        <begin position="742"/>
        <end position="751"/>
    </location>
</feature>
<keyword evidence="6" id="KW-0539">Nucleus</keyword>
<evidence type="ECO:0000256" key="2">
    <source>
        <dbReference type="ARBA" id="ARBA00022833"/>
    </source>
</evidence>
<protein>
    <recommendedName>
        <fullName evidence="8">Xylanolytic transcriptional activator regulatory domain-containing protein</fullName>
    </recommendedName>
</protein>
<evidence type="ECO:0000256" key="1">
    <source>
        <dbReference type="ARBA" id="ARBA00022723"/>
    </source>
</evidence>
<dbReference type="InterPro" id="IPR007219">
    <property type="entry name" value="XnlR_reg_dom"/>
</dbReference>
<evidence type="ECO:0000256" key="3">
    <source>
        <dbReference type="ARBA" id="ARBA00023015"/>
    </source>
</evidence>
<feature type="region of interest" description="Disordered" evidence="7">
    <location>
        <begin position="124"/>
        <end position="148"/>
    </location>
</feature>
<dbReference type="CDD" id="cd12148">
    <property type="entry name" value="fungal_TF_MHR"/>
    <property type="match status" value="1"/>
</dbReference>
<comment type="caution">
    <text evidence="9">The sequence shown here is derived from an EMBL/GenBank/DDBJ whole genome shotgun (WGS) entry which is preliminary data.</text>
</comment>
<reference evidence="9 10" key="1">
    <citation type="submission" date="2019-02" db="EMBL/GenBank/DDBJ databases">
        <title>Genome sequencing of the rare red list fungi Dentipellis fragilis.</title>
        <authorList>
            <person name="Buettner E."/>
            <person name="Kellner H."/>
        </authorList>
    </citation>
    <scope>NUCLEOTIDE SEQUENCE [LARGE SCALE GENOMIC DNA]</scope>
    <source>
        <strain evidence="9 10">DSM 105465</strain>
    </source>
</reference>
<feature type="compositionally biased region" description="Polar residues" evidence="7">
    <location>
        <begin position="879"/>
        <end position="888"/>
    </location>
</feature>
<evidence type="ECO:0000313" key="9">
    <source>
        <dbReference type="EMBL" id="TFY53230.1"/>
    </source>
</evidence>
<keyword evidence="3" id="KW-0805">Transcription regulation</keyword>
<keyword evidence="2" id="KW-0862">Zinc</keyword>
<keyword evidence="5" id="KW-0804">Transcription</keyword>
<evidence type="ECO:0000256" key="4">
    <source>
        <dbReference type="ARBA" id="ARBA00023125"/>
    </source>
</evidence>
<dbReference type="PANTHER" id="PTHR31313">
    <property type="entry name" value="TY1 ENHANCER ACTIVATOR"/>
    <property type="match status" value="1"/>
</dbReference>
<keyword evidence="4" id="KW-0238">DNA-binding</keyword>
<evidence type="ECO:0000256" key="6">
    <source>
        <dbReference type="ARBA" id="ARBA00023242"/>
    </source>
</evidence>
<feature type="region of interest" description="Disordered" evidence="7">
    <location>
        <begin position="181"/>
        <end position="210"/>
    </location>
</feature>
<dbReference type="AlphaFoldDB" id="A0A4Y9XSW1"/>
<dbReference type="InterPro" id="IPR051615">
    <property type="entry name" value="Transcr_Regulatory_Elem"/>
</dbReference>
<sequence>MPDQQSMHDSDPSDEEPDASHQSEANTRKRSSRACTFLGPSHKRGPPKGYIHAIEQRWHQVESVLGAILSSPDPQVQLLIQNLRKDELARDIISRVDLGPFGPTGRANHSVAVTKEDFFTSIMNNTESSRDPSRPRRQSRVSREIVSSNNSMLVSPTLEWQDRLSSRFATTSTSADLRFSSSRDVLAGTPMGPPLQRRRTDGGSAEPDWDRMYRIESKSDSEEDSDGAPATGFGQLSLDENKEVRYHGFASGLPLLYNSERTDDRKFGGMWKLPMARVWPPAAQKFIAEESVNVSLPPVELQRHLLDLYFTYVHPIFPVVHKTLFWMEFEAANSPGNERRPISERPHMSNLLLLSMLAIAARYDEAENLPTSGNMWEAGLTYMIQAREVLNRIYHYSRPSTCQALLLLGLREFGLGSMEHGWLYIGMALRMAQDLGLNRDGAHWEGHGRKLFTHMELQARRQIWWACNRADKHTAVWMGRPPTIPDTSYDTLMPQDDSDELWKPHPMDPASLNYNPVPSRTLEAFRQASVLSVIVGLIVERIYPIRPITGHNKRAALVELEGRLDKWLLELPESLSFDASSKRTTPPPNILVMHMTYWNAVLLLHRAFIPKWKTVVRSSSKTTRDSDALSLKSFDICQSAATHITSLVVAYQAQYSLRRAALLLTHHMFSAGIMHVVTLTMRPSNIQASVNLQQILGALKEMGFIWPSAQRAWDLLNGAKVHVDNGLLASFVATTNDRKRAADDAFSEERSPSLLNRTPFEPQPGGENPPSPAVISEDASNRMLAQMLGLDIPGLEPSTSYFPGYEWWPRNGNGRQASGTQGQGSGSGSQTFSTPSPQSSHSSPPSTMPIPFGFDQTQGMWLDGSMSLPPESYGPIDYTTPSAFNPGF</sequence>
<organism evidence="9 10">
    <name type="scientific">Dentipellis fragilis</name>
    <dbReference type="NCBI Taxonomy" id="205917"/>
    <lineage>
        <taxon>Eukaryota</taxon>
        <taxon>Fungi</taxon>
        <taxon>Dikarya</taxon>
        <taxon>Basidiomycota</taxon>
        <taxon>Agaricomycotina</taxon>
        <taxon>Agaricomycetes</taxon>
        <taxon>Russulales</taxon>
        <taxon>Hericiaceae</taxon>
        <taxon>Dentipellis</taxon>
    </lineage>
</organism>
<evidence type="ECO:0000256" key="5">
    <source>
        <dbReference type="ARBA" id="ARBA00023163"/>
    </source>
</evidence>